<accession>A0A926VG95</accession>
<comment type="cofactor">
    <cofactor evidence="1">
        <name>Zn(2+)</name>
        <dbReference type="ChEBI" id="CHEBI:29105"/>
    </cofactor>
</comment>
<evidence type="ECO:0000259" key="14">
    <source>
        <dbReference type="Pfam" id="PF01435"/>
    </source>
</evidence>
<keyword evidence="9 13" id="KW-1133">Transmembrane helix</keyword>
<feature type="compositionally biased region" description="Polar residues" evidence="12">
    <location>
        <begin position="117"/>
        <end position="126"/>
    </location>
</feature>
<proteinExistence type="predicted"/>
<evidence type="ECO:0000256" key="9">
    <source>
        <dbReference type="ARBA" id="ARBA00022989"/>
    </source>
</evidence>
<dbReference type="EMBL" id="JACJPW010000049">
    <property type="protein sequence ID" value="MBD2183163.1"/>
    <property type="molecule type" value="Genomic_DNA"/>
</dbReference>
<dbReference type="InterPro" id="IPR011990">
    <property type="entry name" value="TPR-like_helical_dom_sf"/>
</dbReference>
<dbReference type="Proteomes" id="UP000641646">
    <property type="component" value="Unassembled WGS sequence"/>
</dbReference>
<feature type="compositionally biased region" description="Polar residues" evidence="12">
    <location>
        <begin position="178"/>
        <end position="192"/>
    </location>
</feature>
<comment type="caution">
    <text evidence="15">The sequence shown here is derived from an EMBL/GenBank/DDBJ whole genome shotgun (WGS) entry which is preliminary data.</text>
</comment>
<dbReference type="PANTHER" id="PTHR43221:SF1">
    <property type="entry name" value="PROTEASE HTPX"/>
    <property type="match status" value="1"/>
</dbReference>
<evidence type="ECO:0000313" key="15">
    <source>
        <dbReference type="EMBL" id="MBD2183163.1"/>
    </source>
</evidence>
<dbReference type="PANTHER" id="PTHR43221">
    <property type="entry name" value="PROTEASE HTPX"/>
    <property type="match status" value="1"/>
</dbReference>
<feature type="domain" description="Peptidase M48" evidence="14">
    <location>
        <begin position="357"/>
        <end position="592"/>
    </location>
</feature>
<name>A0A926VG95_9CYAN</name>
<dbReference type="GO" id="GO:0004222">
    <property type="term" value="F:metalloendopeptidase activity"/>
    <property type="evidence" value="ECO:0007669"/>
    <property type="project" value="InterPro"/>
</dbReference>
<reference evidence="15" key="2">
    <citation type="submission" date="2020-08" db="EMBL/GenBank/DDBJ databases">
        <authorList>
            <person name="Chen M."/>
            <person name="Teng W."/>
            <person name="Zhao L."/>
            <person name="Hu C."/>
            <person name="Zhou Y."/>
            <person name="Han B."/>
            <person name="Song L."/>
            <person name="Shu W."/>
        </authorList>
    </citation>
    <scope>NUCLEOTIDE SEQUENCE</scope>
    <source>
        <strain evidence="15">FACHB-1375</strain>
    </source>
</reference>
<keyword evidence="11 13" id="KW-0472">Membrane</keyword>
<feature type="transmembrane region" description="Helical" evidence="13">
    <location>
        <begin position="260"/>
        <end position="279"/>
    </location>
</feature>
<evidence type="ECO:0000256" key="10">
    <source>
        <dbReference type="ARBA" id="ARBA00023049"/>
    </source>
</evidence>
<keyword evidence="16" id="KW-1185">Reference proteome</keyword>
<feature type="compositionally biased region" description="Low complexity" evidence="12">
    <location>
        <begin position="138"/>
        <end position="168"/>
    </location>
</feature>
<evidence type="ECO:0000256" key="4">
    <source>
        <dbReference type="ARBA" id="ARBA00022670"/>
    </source>
</evidence>
<organism evidence="15 16">
    <name type="scientific">Aerosakkonema funiforme FACHB-1375</name>
    <dbReference type="NCBI Taxonomy" id="2949571"/>
    <lineage>
        <taxon>Bacteria</taxon>
        <taxon>Bacillati</taxon>
        <taxon>Cyanobacteriota</taxon>
        <taxon>Cyanophyceae</taxon>
        <taxon>Oscillatoriophycideae</taxon>
        <taxon>Aerosakkonematales</taxon>
        <taxon>Aerosakkonemataceae</taxon>
        <taxon>Aerosakkonema</taxon>
    </lineage>
</organism>
<keyword evidence="5 13" id="KW-0812">Transmembrane</keyword>
<evidence type="ECO:0000256" key="13">
    <source>
        <dbReference type="SAM" id="Phobius"/>
    </source>
</evidence>
<evidence type="ECO:0000256" key="6">
    <source>
        <dbReference type="ARBA" id="ARBA00022723"/>
    </source>
</evidence>
<dbReference type="AlphaFoldDB" id="A0A926VG95"/>
<keyword evidence="8" id="KW-0862">Zinc</keyword>
<feature type="region of interest" description="Disordered" evidence="12">
    <location>
        <begin position="106"/>
        <end position="232"/>
    </location>
</feature>
<keyword evidence="10 15" id="KW-0482">Metalloprotease</keyword>
<feature type="transmembrane region" description="Helical" evidence="13">
    <location>
        <begin position="626"/>
        <end position="643"/>
    </location>
</feature>
<feature type="transmembrane region" description="Helical" evidence="13">
    <location>
        <begin position="425"/>
        <end position="447"/>
    </location>
</feature>
<evidence type="ECO:0000256" key="7">
    <source>
        <dbReference type="ARBA" id="ARBA00022801"/>
    </source>
</evidence>
<dbReference type="Gene3D" id="1.25.40.10">
    <property type="entry name" value="Tetratricopeptide repeat domain"/>
    <property type="match status" value="1"/>
</dbReference>
<feature type="transmembrane region" description="Helical" evidence="13">
    <location>
        <begin position="663"/>
        <end position="684"/>
    </location>
</feature>
<dbReference type="Gene3D" id="3.30.2010.10">
    <property type="entry name" value="Metalloproteases ('zincins'), catalytic domain"/>
    <property type="match status" value="1"/>
</dbReference>
<evidence type="ECO:0000256" key="1">
    <source>
        <dbReference type="ARBA" id="ARBA00001947"/>
    </source>
</evidence>
<keyword evidence="3" id="KW-1003">Cell membrane</keyword>
<keyword evidence="6" id="KW-0479">Metal-binding</keyword>
<evidence type="ECO:0000256" key="11">
    <source>
        <dbReference type="ARBA" id="ARBA00023136"/>
    </source>
</evidence>
<evidence type="ECO:0000256" key="8">
    <source>
        <dbReference type="ARBA" id="ARBA00022833"/>
    </source>
</evidence>
<gene>
    <name evidence="15" type="ORF">H6G03_19195</name>
</gene>
<dbReference type="GO" id="GO:0006508">
    <property type="term" value="P:proteolysis"/>
    <property type="evidence" value="ECO:0007669"/>
    <property type="project" value="UniProtKB-KW"/>
</dbReference>
<feature type="transmembrane region" description="Helical" evidence="13">
    <location>
        <begin position="806"/>
        <end position="824"/>
    </location>
</feature>
<reference evidence="15" key="1">
    <citation type="journal article" date="2015" name="ISME J.">
        <title>Draft Genome Sequence of Streptomyces incarnatus NRRL8089, which Produces the Nucleoside Antibiotic Sinefungin.</title>
        <authorList>
            <person name="Oshima K."/>
            <person name="Hattori M."/>
            <person name="Shimizu H."/>
            <person name="Fukuda K."/>
            <person name="Nemoto M."/>
            <person name="Inagaki K."/>
            <person name="Tamura T."/>
        </authorList>
    </citation>
    <scope>NUCLEOTIDE SEQUENCE</scope>
    <source>
        <strain evidence="15">FACHB-1375</strain>
    </source>
</reference>
<dbReference type="GO" id="GO:0005886">
    <property type="term" value="C:plasma membrane"/>
    <property type="evidence" value="ECO:0007669"/>
    <property type="project" value="UniProtKB-SubCell"/>
</dbReference>
<feature type="transmembrane region" description="Helical" evidence="13">
    <location>
        <begin position="313"/>
        <end position="333"/>
    </location>
</feature>
<evidence type="ECO:0000313" key="16">
    <source>
        <dbReference type="Proteomes" id="UP000641646"/>
    </source>
</evidence>
<protein>
    <submittedName>
        <fullName evidence="15">M48 family metalloprotease</fullName>
    </submittedName>
</protein>
<dbReference type="Pfam" id="PF01435">
    <property type="entry name" value="Peptidase_M48"/>
    <property type="match status" value="1"/>
</dbReference>
<feature type="compositionally biased region" description="Basic and acidic residues" evidence="12">
    <location>
        <begin position="200"/>
        <end position="230"/>
    </location>
</feature>
<keyword evidence="4" id="KW-0645">Protease</keyword>
<evidence type="ECO:0000256" key="3">
    <source>
        <dbReference type="ARBA" id="ARBA00022475"/>
    </source>
</evidence>
<dbReference type="GO" id="GO:0046872">
    <property type="term" value="F:metal ion binding"/>
    <property type="evidence" value="ECO:0007669"/>
    <property type="project" value="UniProtKB-KW"/>
</dbReference>
<evidence type="ECO:0000256" key="2">
    <source>
        <dbReference type="ARBA" id="ARBA00004651"/>
    </source>
</evidence>
<evidence type="ECO:0000256" key="12">
    <source>
        <dbReference type="SAM" id="MobiDB-lite"/>
    </source>
</evidence>
<feature type="transmembrane region" description="Helical" evidence="13">
    <location>
        <begin position="459"/>
        <end position="479"/>
    </location>
</feature>
<dbReference type="RefSeq" id="WP_190466922.1">
    <property type="nucleotide sequence ID" value="NZ_JACJPW010000049.1"/>
</dbReference>
<dbReference type="InterPro" id="IPR050083">
    <property type="entry name" value="HtpX_protease"/>
</dbReference>
<sequence>MVFPPDPPASGASASGKENSSLEAGLAALKQGNYKDAIAHLEAVCQIQQNQNAIYKAQMGLVVAYERSGNVLGAIALCKTLSKSSSRPVKEWADRTLADFVKRYPEEGTARQEGSGEDNQTSQSKDTGFVPFNPTAQVSSSRPKVPVSPPSSSLKDRNSSLSSPSSPSKQGNKENQPEIRSQISQKFDSASSPGFVPLDKATKPSRGAEEKVASRQSSDPEKKKAEKSLDYKPGWKQAGRAQKWQRLPVKTGFLFDLSQLWGVQAVTAIVLLISTFWAIDTILKFAVKTGRDLLIKLRIIYIGEDYYNDPMRLVPIASAIALIALIAASPWLMDGLLKAYHNLKPLPTATLSERSPEAVRVLQRFTREQRLPSPTLFVLPNSAPLALTYGNLRRTARIVVTQGLLDRLADDEIATIYAEQLGHIVYWDFALMSLGVLVAQVPYTFYWRVSQLGDLSPNSFLRLIAGAIAALSYGIYWLFRWPLLWLSRARIYYSDRISCEVTGNPNGLSRAILKMAIGIAKDIEQQGQTSNLLESFELLTTVGYRQAMSLGSLYAHTPLEPLLAWDCVNPHRRWLAINNSHPPMGERLQILARYANFWKLETELNLTYQSSVTLQNSKFFLQGSPYFGVFMGLALGGIFWFIGGISSLMRFRPLDWMWGDPSIIYGCLLIGISIGILLRIDSFFPDMKPLSVKKEAVLADLLTNPVALPADSQPIYLEGKLLGRPGVSNWLCQDLILQTATGLVKLHFFSWFGPIGNLLPRSPRPSDLVNRPISATGWFRRGVTPWIDLDSLRTQGGKTSQSAHPVWSTILAIAAALWGAYIIFKGGA</sequence>
<evidence type="ECO:0000256" key="5">
    <source>
        <dbReference type="ARBA" id="ARBA00022692"/>
    </source>
</evidence>
<dbReference type="InterPro" id="IPR001915">
    <property type="entry name" value="Peptidase_M48"/>
</dbReference>
<comment type="subcellular location">
    <subcellularLocation>
        <location evidence="2">Cell membrane</location>
        <topology evidence="2">Multi-pass membrane protein</topology>
    </subcellularLocation>
</comment>
<keyword evidence="7" id="KW-0378">Hydrolase</keyword>